<evidence type="ECO:0000313" key="4">
    <source>
        <dbReference type="Proteomes" id="UP000297948"/>
    </source>
</evidence>
<dbReference type="PANTHER" id="PTHR43433">
    <property type="entry name" value="HYDROLASE, ALPHA/BETA FOLD FAMILY PROTEIN"/>
    <property type="match status" value="1"/>
</dbReference>
<dbReference type="InterPro" id="IPR000073">
    <property type="entry name" value="AB_hydrolase_1"/>
</dbReference>
<feature type="region of interest" description="Disordered" evidence="1">
    <location>
        <begin position="305"/>
        <end position="325"/>
    </location>
</feature>
<dbReference type="InterPro" id="IPR050471">
    <property type="entry name" value="AB_hydrolase"/>
</dbReference>
<dbReference type="Gene3D" id="3.40.50.1820">
    <property type="entry name" value="alpha/beta hydrolase"/>
    <property type="match status" value="1"/>
</dbReference>
<name>A0A4Z0FMK0_9ACTN</name>
<dbReference type="OrthoDB" id="5422338at2"/>
<dbReference type="InterPro" id="IPR022742">
    <property type="entry name" value="Hydrolase_4"/>
</dbReference>
<proteinExistence type="predicted"/>
<accession>A0A4Z0FMK0</accession>
<dbReference type="EMBL" id="SRID01000624">
    <property type="protein sequence ID" value="TGA84122.1"/>
    <property type="molecule type" value="Genomic_DNA"/>
</dbReference>
<keyword evidence="3" id="KW-0378">Hydrolase</keyword>
<feature type="compositionally biased region" description="Low complexity" evidence="1">
    <location>
        <begin position="305"/>
        <end position="314"/>
    </location>
</feature>
<dbReference type="RefSeq" id="WP_135342523.1">
    <property type="nucleotide sequence ID" value="NZ_JBHLTX010000036.1"/>
</dbReference>
<gene>
    <name evidence="3" type="ORF">E4099_31600</name>
</gene>
<dbReference type="GO" id="GO:0016787">
    <property type="term" value="F:hydrolase activity"/>
    <property type="evidence" value="ECO:0007669"/>
    <property type="project" value="UniProtKB-KW"/>
</dbReference>
<dbReference type="SUPFAM" id="SSF53474">
    <property type="entry name" value="alpha/beta-Hydrolases"/>
    <property type="match status" value="1"/>
</dbReference>
<dbReference type="Pfam" id="PF12146">
    <property type="entry name" value="Hydrolase_4"/>
    <property type="match status" value="1"/>
</dbReference>
<dbReference type="PRINTS" id="PR00111">
    <property type="entry name" value="ABHYDROLASE"/>
</dbReference>
<sequence>MRRRTARGPVGPYAPVEPVRRLTVMSTDGSPIHTEIHGPEDAPAVVLSHGWTCSTRFWAPVIRQLAADHRVIAYDQRGHGRSPAAGPGGCSTHALAEDLAAVLTTTLAPGERAVLAGHSMGAMTVLAAADRPALREHAAAVLLCSTGASRLPQTSTVWPLPEGRVRTLLNRLMLHSRAPLGPVTPPARKAVRYVTMGRHADPAAIDAAARLVHACPRGVRADWGRVLARLDLDAGAASLTVPTLVVQGTADRLTPIRHAHRLAALLPECVGLVELSGLGHMTPLEDPAAISGGIRGLVRDHLTAAPAAPTAEAAEATDDTKERTA</sequence>
<dbReference type="AlphaFoldDB" id="A0A4Z0FMK0"/>
<dbReference type="PANTHER" id="PTHR43433:SF1">
    <property type="entry name" value="BLL5160 PROTEIN"/>
    <property type="match status" value="1"/>
</dbReference>
<evidence type="ECO:0000313" key="3">
    <source>
        <dbReference type="EMBL" id="TGA84122.1"/>
    </source>
</evidence>
<keyword evidence="4" id="KW-1185">Reference proteome</keyword>
<dbReference type="InterPro" id="IPR029058">
    <property type="entry name" value="AB_hydrolase_fold"/>
</dbReference>
<evidence type="ECO:0000259" key="2">
    <source>
        <dbReference type="Pfam" id="PF12146"/>
    </source>
</evidence>
<organism evidence="3 4">
    <name type="scientific">Streptomyces palmae</name>
    <dbReference type="NCBI Taxonomy" id="1701085"/>
    <lineage>
        <taxon>Bacteria</taxon>
        <taxon>Bacillati</taxon>
        <taxon>Actinomycetota</taxon>
        <taxon>Actinomycetes</taxon>
        <taxon>Kitasatosporales</taxon>
        <taxon>Streptomycetaceae</taxon>
        <taxon>Streptomyces</taxon>
    </lineage>
</organism>
<evidence type="ECO:0000256" key="1">
    <source>
        <dbReference type="SAM" id="MobiDB-lite"/>
    </source>
</evidence>
<reference evidence="3 4" key="1">
    <citation type="submission" date="2019-03" db="EMBL/GenBank/DDBJ databases">
        <authorList>
            <person name="Gonzalez-Pimentel J.L."/>
        </authorList>
    </citation>
    <scope>NUCLEOTIDE SEQUENCE [LARGE SCALE GENOMIC DNA]</scope>
    <source>
        <strain evidence="3 4">JCM 31289</strain>
    </source>
</reference>
<protein>
    <submittedName>
        <fullName evidence="3">Alpha/beta hydrolase</fullName>
    </submittedName>
</protein>
<comment type="caution">
    <text evidence="3">The sequence shown here is derived from an EMBL/GenBank/DDBJ whole genome shotgun (WGS) entry which is preliminary data.</text>
</comment>
<dbReference type="Proteomes" id="UP000297948">
    <property type="component" value="Unassembled WGS sequence"/>
</dbReference>
<feature type="domain" description="Serine aminopeptidase S33" evidence="2">
    <location>
        <begin position="43"/>
        <end position="285"/>
    </location>
</feature>